<feature type="region of interest" description="Disordered" evidence="1">
    <location>
        <begin position="58"/>
        <end position="94"/>
    </location>
</feature>
<organism evidence="3">
    <name type="scientific">Odontomachus monticola</name>
    <name type="common">Trap-jaw ant</name>
    <dbReference type="NCBI Taxonomy" id="613454"/>
    <lineage>
        <taxon>Eukaryota</taxon>
        <taxon>Metazoa</taxon>
        <taxon>Ecdysozoa</taxon>
        <taxon>Arthropoda</taxon>
        <taxon>Hexapoda</taxon>
        <taxon>Insecta</taxon>
        <taxon>Pterygota</taxon>
        <taxon>Neoptera</taxon>
        <taxon>Endopterygota</taxon>
        <taxon>Hymenoptera</taxon>
        <taxon>Apocrita</taxon>
        <taxon>Aculeata</taxon>
        <taxon>Formicoidea</taxon>
        <taxon>Formicidae</taxon>
        <taxon>Ponerinae</taxon>
        <taxon>Ponerini</taxon>
        <taxon>Odontomachus</taxon>
    </lineage>
</organism>
<evidence type="ECO:0000256" key="1">
    <source>
        <dbReference type="SAM" id="MobiDB-lite"/>
    </source>
</evidence>
<proteinExistence type="evidence at transcript level"/>
<evidence type="ECO:0000256" key="2">
    <source>
        <dbReference type="SAM" id="SignalP"/>
    </source>
</evidence>
<gene>
    <name evidence="3" type="primary">CONOS2_OM</name>
</gene>
<keyword evidence="2" id="KW-0732">Signal</keyword>
<name>A0A348G5W4_ODOMO</name>
<accession>A0A348G5W4</accession>
<feature type="compositionally biased region" description="Low complexity" evidence="1">
    <location>
        <begin position="58"/>
        <end position="80"/>
    </location>
</feature>
<dbReference type="EMBL" id="FX985501">
    <property type="protein sequence ID" value="BBF97837.1"/>
    <property type="molecule type" value="mRNA"/>
</dbReference>
<feature type="chain" id="PRO_5016575714" evidence="2">
    <location>
        <begin position="21"/>
        <end position="94"/>
    </location>
</feature>
<sequence>MAKLLAVLFVALFVVTLAAACAPPGYLCSQSNDCCIGTMCNPWSGRCTKPKTWNIPSNDNGNGNVNGNGPQTPPWRWWGRAAGGDGAGWNWPPA</sequence>
<protein>
    <submittedName>
        <fullName evidence="3">Conotoxin-like S2</fullName>
    </submittedName>
</protein>
<dbReference type="AlphaFoldDB" id="A0A348G5W4"/>
<evidence type="ECO:0000313" key="3">
    <source>
        <dbReference type="EMBL" id="BBF97837.1"/>
    </source>
</evidence>
<feature type="signal peptide" evidence="2">
    <location>
        <begin position="1"/>
        <end position="20"/>
    </location>
</feature>
<reference evidence="3" key="1">
    <citation type="journal article" date="2017" name="Toxins">
        <title>Combined Venom Gland Transcriptomic and Venom Peptidomic Analysis of the Predatory Ant Odontomachus monticola.</title>
        <authorList>
            <person name="Kazuma K."/>
            <person name="Masuko K."/>
            <person name="Konno K."/>
            <person name="Inagaki H."/>
        </authorList>
    </citation>
    <scope>NUCLEOTIDE SEQUENCE</scope>
    <source>
        <tissue evidence="3">Venom gland and sac</tissue>
    </source>
</reference>
<dbReference type="PROSITE" id="PS51257">
    <property type="entry name" value="PROKAR_LIPOPROTEIN"/>
    <property type="match status" value="1"/>
</dbReference>